<reference evidence="2" key="1">
    <citation type="journal article" date="2022" name="Mol. Ecol. Resour.">
        <title>The genomes of chicory, endive, great burdock and yacon provide insights into Asteraceae palaeo-polyploidization history and plant inulin production.</title>
        <authorList>
            <person name="Fan W."/>
            <person name="Wang S."/>
            <person name="Wang H."/>
            <person name="Wang A."/>
            <person name="Jiang F."/>
            <person name="Liu H."/>
            <person name="Zhao H."/>
            <person name="Xu D."/>
            <person name="Zhang Y."/>
        </authorList>
    </citation>
    <scope>NUCLEOTIDE SEQUENCE [LARGE SCALE GENOMIC DNA]</scope>
    <source>
        <strain evidence="2">cv. Yunnan</strain>
    </source>
</reference>
<name>A0ACB9JNU2_9ASTR</name>
<organism evidence="1 2">
    <name type="scientific">Smallanthus sonchifolius</name>
    <dbReference type="NCBI Taxonomy" id="185202"/>
    <lineage>
        <taxon>Eukaryota</taxon>
        <taxon>Viridiplantae</taxon>
        <taxon>Streptophyta</taxon>
        <taxon>Embryophyta</taxon>
        <taxon>Tracheophyta</taxon>
        <taxon>Spermatophyta</taxon>
        <taxon>Magnoliopsida</taxon>
        <taxon>eudicotyledons</taxon>
        <taxon>Gunneridae</taxon>
        <taxon>Pentapetalae</taxon>
        <taxon>asterids</taxon>
        <taxon>campanulids</taxon>
        <taxon>Asterales</taxon>
        <taxon>Asteraceae</taxon>
        <taxon>Asteroideae</taxon>
        <taxon>Heliantheae alliance</taxon>
        <taxon>Millerieae</taxon>
        <taxon>Smallanthus</taxon>
    </lineage>
</organism>
<evidence type="ECO:0000313" key="2">
    <source>
        <dbReference type="Proteomes" id="UP001056120"/>
    </source>
</evidence>
<comment type="caution">
    <text evidence="1">The sequence shown here is derived from an EMBL/GenBank/DDBJ whole genome shotgun (WGS) entry which is preliminary data.</text>
</comment>
<reference evidence="1 2" key="2">
    <citation type="journal article" date="2022" name="Mol. Ecol. Resour.">
        <title>The genomes of chicory, endive, great burdock and yacon provide insights into Asteraceae paleo-polyploidization history and plant inulin production.</title>
        <authorList>
            <person name="Fan W."/>
            <person name="Wang S."/>
            <person name="Wang H."/>
            <person name="Wang A."/>
            <person name="Jiang F."/>
            <person name="Liu H."/>
            <person name="Zhao H."/>
            <person name="Xu D."/>
            <person name="Zhang Y."/>
        </authorList>
    </citation>
    <scope>NUCLEOTIDE SEQUENCE [LARGE SCALE GENOMIC DNA]</scope>
    <source>
        <strain evidence="2">cv. Yunnan</strain>
        <tissue evidence="1">Leaves</tissue>
    </source>
</reference>
<protein>
    <submittedName>
        <fullName evidence="1">Uncharacterized protein</fullName>
    </submittedName>
</protein>
<evidence type="ECO:0000313" key="1">
    <source>
        <dbReference type="EMBL" id="KAI3822015.1"/>
    </source>
</evidence>
<keyword evidence="2" id="KW-1185">Reference proteome</keyword>
<proteinExistence type="predicted"/>
<sequence length="166" mass="18673">MVAKDVHGDIWKFKYLFITDLSIFVHLKVFLAGDSGVLMRADTSDLFVEIICANRVGISEPNSALDWHSFFSQETGHKLIQKGKSINSSGKRTVGLEGVFDTTSLATNVYGQTIEVTCYPGANNQEFLVQAYFLHISLGVHLFGEMWFIMPFEIPDTVPICWFMEP</sequence>
<accession>A0ACB9JNU2</accession>
<dbReference type="Proteomes" id="UP001056120">
    <property type="component" value="Linkage Group LG03"/>
</dbReference>
<dbReference type="EMBL" id="CM042020">
    <property type="protein sequence ID" value="KAI3822015.1"/>
    <property type="molecule type" value="Genomic_DNA"/>
</dbReference>
<gene>
    <name evidence="1" type="ORF">L1987_09596</name>
</gene>